<evidence type="ECO:0000256" key="6">
    <source>
        <dbReference type="ARBA" id="ARBA00022695"/>
    </source>
</evidence>
<dbReference type="Pfam" id="PF01192">
    <property type="entry name" value="RNA_pol_Rpb6"/>
    <property type="match status" value="1"/>
</dbReference>
<gene>
    <name evidence="10" type="primary">rpoZ</name>
    <name evidence="10" type="ORF">L2W38_03850</name>
</gene>
<keyword evidence="5 10" id="KW-0808">Transferase</keyword>
<keyword evidence="7" id="KW-0804">Transcription</keyword>
<organism evidence="10 11">
    <name type="scientific">Dethiosulfovibrio marinus</name>
    <dbReference type="NCBI Taxonomy" id="133532"/>
    <lineage>
        <taxon>Bacteria</taxon>
        <taxon>Thermotogati</taxon>
        <taxon>Synergistota</taxon>
        <taxon>Synergistia</taxon>
        <taxon>Synergistales</taxon>
        <taxon>Dethiosulfovibrionaceae</taxon>
        <taxon>Dethiosulfovibrio</taxon>
    </lineage>
</organism>
<keyword evidence="6 10" id="KW-0548">Nucleotidyltransferase</keyword>
<dbReference type="Gene3D" id="3.90.940.10">
    <property type="match status" value="1"/>
</dbReference>
<comment type="similarity">
    <text evidence="1">Belongs to the RNA polymerase subunit omega family.</text>
</comment>
<dbReference type="InterPro" id="IPR006110">
    <property type="entry name" value="Pol_omega/Rpo6/RPB6"/>
</dbReference>
<dbReference type="NCBIfam" id="TIGR00690">
    <property type="entry name" value="rpoZ"/>
    <property type="match status" value="1"/>
</dbReference>
<sequence>MKFFDIDKIKKNSGVSNKYLLTTVVAARARSLSEDRGSRAFEETGKGEKVISIALSELESDKLSVKMGVAGEEGGVSSDEESVSVE</sequence>
<evidence type="ECO:0000313" key="11">
    <source>
        <dbReference type="Proteomes" id="UP001200430"/>
    </source>
</evidence>
<reference evidence="10 11" key="1">
    <citation type="submission" date="2022-01" db="EMBL/GenBank/DDBJ databases">
        <title>Dethiosulfovibrio faecalis sp. nov., a novel proteolytic, non-sulfur-reducing bacterium isolated from a marine aquaculture solid waste bioreactor.</title>
        <authorList>
            <person name="Grabowski S."/>
            <person name="Apolinario E."/>
            <person name="Schneider N."/>
            <person name="Marshall C.W."/>
            <person name="Sowers K.R."/>
        </authorList>
    </citation>
    <scope>NUCLEOTIDE SEQUENCE [LARGE SCALE GENOMIC DNA]</scope>
    <source>
        <strain evidence="10 11">DSM 12537</strain>
    </source>
</reference>
<name>A0ABS9EQ52_9BACT</name>
<comment type="caution">
    <text evidence="10">The sequence shown here is derived from an EMBL/GenBank/DDBJ whole genome shotgun (WGS) entry which is preliminary data.</text>
</comment>
<evidence type="ECO:0000256" key="9">
    <source>
        <dbReference type="ARBA" id="ARBA00048552"/>
    </source>
</evidence>
<dbReference type="SUPFAM" id="SSF63562">
    <property type="entry name" value="RPB6/omega subunit-like"/>
    <property type="match status" value="1"/>
</dbReference>
<evidence type="ECO:0000313" key="10">
    <source>
        <dbReference type="EMBL" id="MCF4141948.1"/>
    </source>
</evidence>
<evidence type="ECO:0000256" key="4">
    <source>
        <dbReference type="ARBA" id="ARBA00022478"/>
    </source>
</evidence>
<evidence type="ECO:0000256" key="7">
    <source>
        <dbReference type="ARBA" id="ARBA00023163"/>
    </source>
</evidence>
<comment type="catalytic activity">
    <reaction evidence="9">
        <text>RNA(n) + a ribonucleoside 5'-triphosphate = RNA(n+1) + diphosphate</text>
        <dbReference type="Rhea" id="RHEA:21248"/>
        <dbReference type="Rhea" id="RHEA-COMP:14527"/>
        <dbReference type="Rhea" id="RHEA-COMP:17342"/>
        <dbReference type="ChEBI" id="CHEBI:33019"/>
        <dbReference type="ChEBI" id="CHEBI:61557"/>
        <dbReference type="ChEBI" id="CHEBI:140395"/>
        <dbReference type="EC" id="2.7.7.6"/>
    </reaction>
</comment>
<evidence type="ECO:0000256" key="8">
    <source>
        <dbReference type="ARBA" id="ARBA00029924"/>
    </source>
</evidence>
<dbReference type="GO" id="GO:0003899">
    <property type="term" value="F:DNA-directed RNA polymerase activity"/>
    <property type="evidence" value="ECO:0007669"/>
    <property type="project" value="UniProtKB-EC"/>
</dbReference>
<keyword evidence="4 10" id="KW-0240">DNA-directed RNA polymerase</keyword>
<evidence type="ECO:0000256" key="5">
    <source>
        <dbReference type="ARBA" id="ARBA00022679"/>
    </source>
</evidence>
<dbReference type="GO" id="GO:0000428">
    <property type="term" value="C:DNA-directed RNA polymerase complex"/>
    <property type="evidence" value="ECO:0007669"/>
    <property type="project" value="UniProtKB-KW"/>
</dbReference>
<protein>
    <recommendedName>
        <fullName evidence="3">DNA-directed RNA polymerase subunit omega</fullName>
        <ecNumber evidence="2">2.7.7.6</ecNumber>
    </recommendedName>
    <alternativeName>
        <fullName evidence="8">Transcriptase subunit omega</fullName>
    </alternativeName>
</protein>
<keyword evidence="11" id="KW-1185">Reference proteome</keyword>
<proteinExistence type="inferred from homology"/>
<dbReference type="InterPro" id="IPR003716">
    <property type="entry name" value="DNA-dir_RNA_pol_omega"/>
</dbReference>
<dbReference type="Proteomes" id="UP001200430">
    <property type="component" value="Unassembled WGS sequence"/>
</dbReference>
<accession>A0ABS9EQ52</accession>
<dbReference type="EMBL" id="JAKGUD010000003">
    <property type="protein sequence ID" value="MCF4141948.1"/>
    <property type="molecule type" value="Genomic_DNA"/>
</dbReference>
<dbReference type="EC" id="2.7.7.6" evidence="2"/>
<evidence type="ECO:0000256" key="1">
    <source>
        <dbReference type="ARBA" id="ARBA00006711"/>
    </source>
</evidence>
<evidence type="ECO:0000256" key="3">
    <source>
        <dbReference type="ARBA" id="ARBA00013725"/>
    </source>
</evidence>
<dbReference type="SMART" id="SM01409">
    <property type="entry name" value="RNA_pol_Rpb6"/>
    <property type="match status" value="1"/>
</dbReference>
<dbReference type="InterPro" id="IPR036161">
    <property type="entry name" value="RPB6/omega-like_sf"/>
</dbReference>
<evidence type="ECO:0000256" key="2">
    <source>
        <dbReference type="ARBA" id="ARBA00012418"/>
    </source>
</evidence>
<dbReference type="RefSeq" id="WP_236098710.1">
    <property type="nucleotide sequence ID" value="NZ_JAKGUD010000003.1"/>
</dbReference>